<dbReference type="AlphaFoldDB" id="A0A4Q7UX28"/>
<dbReference type="RefSeq" id="WP_165438375.1">
    <property type="nucleotide sequence ID" value="NZ_SHKL01000001.1"/>
</dbReference>
<sequence length="50" mass="5481">MRVLVLGGTRFLGRRVAESVRWHLDHPPTGPTWSDDDTDADDTALASAMS</sequence>
<accession>A0A4Q7UX28</accession>
<proteinExistence type="predicted"/>
<evidence type="ECO:0000313" key="3">
    <source>
        <dbReference type="Proteomes" id="UP000291591"/>
    </source>
</evidence>
<reference evidence="2 3" key="1">
    <citation type="submission" date="2019-02" db="EMBL/GenBank/DDBJ databases">
        <title>Sequencing the genomes of 1000 actinobacteria strains.</title>
        <authorList>
            <person name="Klenk H.-P."/>
        </authorList>
    </citation>
    <scope>NUCLEOTIDE SEQUENCE [LARGE SCALE GENOMIC DNA]</scope>
    <source>
        <strain evidence="2 3">DSM 45779</strain>
    </source>
</reference>
<protein>
    <submittedName>
        <fullName evidence="2">Uncharacterized protein</fullName>
    </submittedName>
</protein>
<comment type="caution">
    <text evidence="2">The sequence shown here is derived from an EMBL/GenBank/DDBJ whole genome shotgun (WGS) entry which is preliminary data.</text>
</comment>
<feature type="region of interest" description="Disordered" evidence="1">
    <location>
        <begin position="23"/>
        <end position="50"/>
    </location>
</feature>
<evidence type="ECO:0000313" key="2">
    <source>
        <dbReference type="EMBL" id="RZT86436.1"/>
    </source>
</evidence>
<dbReference type="Proteomes" id="UP000291591">
    <property type="component" value="Unassembled WGS sequence"/>
</dbReference>
<gene>
    <name evidence="2" type="ORF">EV383_3331</name>
</gene>
<evidence type="ECO:0000256" key="1">
    <source>
        <dbReference type="SAM" id="MobiDB-lite"/>
    </source>
</evidence>
<keyword evidence="3" id="KW-1185">Reference proteome</keyword>
<name>A0A4Q7UX28_PSEST</name>
<dbReference type="EMBL" id="SHKL01000001">
    <property type="protein sequence ID" value="RZT86436.1"/>
    <property type="molecule type" value="Genomic_DNA"/>
</dbReference>
<organism evidence="2 3">
    <name type="scientific">Pseudonocardia sediminis</name>
    <dbReference type="NCBI Taxonomy" id="1397368"/>
    <lineage>
        <taxon>Bacteria</taxon>
        <taxon>Bacillati</taxon>
        <taxon>Actinomycetota</taxon>
        <taxon>Actinomycetes</taxon>
        <taxon>Pseudonocardiales</taxon>
        <taxon>Pseudonocardiaceae</taxon>
        <taxon>Pseudonocardia</taxon>
    </lineage>
</organism>